<dbReference type="Pfam" id="PF14310">
    <property type="entry name" value="Fn3-like"/>
    <property type="match status" value="1"/>
</dbReference>
<dbReference type="Gene3D" id="3.40.50.1700">
    <property type="entry name" value="Glycoside hydrolase family 3 C-terminal domain"/>
    <property type="match status" value="1"/>
</dbReference>
<dbReference type="EC" id="3.2.1.21" evidence="4"/>
<protein>
    <recommendedName>
        <fullName evidence="4">beta-glucosidase</fullName>
        <ecNumber evidence="4">3.2.1.21</ecNumber>
    </recommendedName>
</protein>
<evidence type="ECO:0000256" key="7">
    <source>
        <dbReference type="ARBA" id="ARBA00023180"/>
    </source>
</evidence>
<evidence type="ECO:0000256" key="3">
    <source>
        <dbReference type="ARBA" id="ARBA00005336"/>
    </source>
</evidence>
<dbReference type="Gene3D" id="2.60.40.10">
    <property type="entry name" value="Immunoglobulins"/>
    <property type="match status" value="1"/>
</dbReference>
<dbReference type="InterPro" id="IPR002772">
    <property type="entry name" value="Glyco_hydro_3_C"/>
</dbReference>
<evidence type="ECO:0000313" key="13">
    <source>
        <dbReference type="Proteomes" id="UP001610335"/>
    </source>
</evidence>
<dbReference type="SMART" id="SM01217">
    <property type="entry name" value="Fn3_like"/>
    <property type="match status" value="1"/>
</dbReference>
<comment type="similarity">
    <text evidence="3">Belongs to the glycosyl hydrolase 3 family.</text>
</comment>
<keyword evidence="6" id="KW-0136">Cellulose degradation</keyword>
<keyword evidence="7" id="KW-0325">Glycoprotein</keyword>
<dbReference type="Gene3D" id="3.20.20.300">
    <property type="entry name" value="Glycoside hydrolase, family 3, N-terminal domain"/>
    <property type="match status" value="1"/>
</dbReference>
<dbReference type="SUPFAM" id="SSF52279">
    <property type="entry name" value="Beta-D-glucan exohydrolase, C-terminal domain"/>
    <property type="match status" value="1"/>
</dbReference>
<evidence type="ECO:0000256" key="4">
    <source>
        <dbReference type="ARBA" id="ARBA00012744"/>
    </source>
</evidence>
<dbReference type="EMBL" id="JBFXLS010000011">
    <property type="protein sequence ID" value="KAL2830838.1"/>
    <property type="molecule type" value="Genomic_DNA"/>
</dbReference>
<evidence type="ECO:0000256" key="1">
    <source>
        <dbReference type="ARBA" id="ARBA00000448"/>
    </source>
</evidence>
<organism evidence="12 13">
    <name type="scientific">Aspergillus cavernicola</name>
    <dbReference type="NCBI Taxonomy" id="176166"/>
    <lineage>
        <taxon>Eukaryota</taxon>
        <taxon>Fungi</taxon>
        <taxon>Dikarya</taxon>
        <taxon>Ascomycota</taxon>
        <taxon>Pezizomycotina</taxon>
        <taxon>Eurotiomycetes</taxon>
        <taxon>Eurotiomycetidae</taxon>
        <taxon>Eurotiales</taxon>
        <taxon>Aspergillaceae</taxon>
        <taxon>Aspergillus</taxon>
        <taxon>Aspergillus subgen. Nidulantes</taxon>
    </lineage>
</organism>
<evidence type="ECO:0000256" key="5">
    <source>
        <dbReference type="ARBA" id="ARBA00022801"/>
    </source>
</evidence>
<evidence type="ECO:0000256" key="6">
    <source>
        <dbReference type="ARBA" id="ARBA00023001"/>
    </source>
</evidence>
<dbReference type="InterPro" id="IPR017853">
    <property type="entry name" value="GH"/>
</dbReference>
<evidence type="ECO:0000256" key="8">
    <source>
        <dbReference type="ARBA" id="ARBA00023277"/>
    </source>
</evidence>
<feature type="domain" description="Fibronectin type III-like" evidence="11">
    <location>
        <begin position="210"/>
        <end position="263"/>
    </location>
</feature>
<proteinExistence type="inferred from homology"/>
<dbReference type="GO" id="GO:0016787">
    <property type="term" value="F:hydrolase activity"/>
    <property type="evidence" value="ECO:0007669"/>
    <property type="project" value="UniProtKB-KW"/>
</dbReference>
<dbReference type="InterPro" id="IPR013783">
    <property type="entry name" value="Ig-like_fold"/>
</dbReference>
<name>A0ABR4ISS9_9EURO</name>
<dbReference type="InterPro" id="IPR036962">
    <property type="entry name" value="Glyco_hydro_3_N_sf"/>
</dbReference>
<dbReference type="InterPro" id="IPR036881">
    <property type="entry name" value="Glyco_hydro_3_C_sf"/>
</dbReference>
<dbReference type="Pfam" id="PF01915">
    <property type="entry name" value="Glyco_hydro_3_C"/>
    <property type="match status" value="1"/>
</dbReference>
<accession>A0ABR4ISS9</accession>
<comment type="catalytic activity">
    <reaction evidence="1">
        <text>Hydrolysis of terminal, non-reducing beta-D-glucosyl residues with release of beta-D-glucose.</text>
        <dbReference type="EC" id="3.2.1.21"/>
    </reaction>
</comment>
<evidence type="ECO:0000256" key="2">
    <source>
        <dbReference type="ARBA" id="ARBA00004987"/>
    </source>
</evidence>
<keyword evidence="10" id="KW-0624">Polysaccharide degradation</keyword>
<evidence type="ECO:0000256" key="9">
    <source>
        <dbReference type="ARBA" id="ARBA00023295"/>
    </source>
</evidence>
<keyword evidence="13" id="KW-1185">Reference proteome</keyword>
<evidence type="ECO:0000256" key="10">
    <source>
        <dbReference type="ARBA" id="ARBA00023326"/>
    </source>
</evidence>
<keyword evidence="9" id="KW-0326">Glycosidase</keyword>
<evidence type="ECO:0000313" key="12">
    <source>
        <dbReference type="EMBL" id="KAL2830838.1"/>
    </source>
</evidence>
<dbReference type="PANTHER" id="PTHR42715">
    <property type="entry name" value="BETA-GLUCOSIDASE"/>
    <property type="match status" value="1"/>
</dbReference>
<reference evidence="12 13" key="1">
    <citation type="submission" date="2024-07" db="EMBL/GenBank/DDBJ databases">
        <title>Section-level genome sequencing and comparative genomics of Aspergillus sections Usti and Cavernicolus.</title>
        <authorList>
            <consortium name="Lawrence Berkeley National Laboratory"/>
            <person name="Nybo J.L."/>
            <person name="Vesth T.C."/>
            <person name="Theobald S."/>
            <person name="Frisvad J.C."/>
            <person name="Larsen T.O."/>
            <person name="Kjaerboelling I."/>
            <person name="Rothschild-Mancinelli K."/>
            <person name="Lyhne E.K."/>
            <person name="Kogle M.E."/>
            <person name="Barry K."/>
            <person name="Clum A."/>
            <person name="Na H."/>
            <person name="Ledsgaard L."/>
            <person name="Lin J."/>
            <person name="Lipzen A."/>
            <person name="Kuo A."/>
            <person name="Riley R."/>
            <person name="Mondo S."/>
            <person name="LaButti K."/>
            <person name="Haridas S."/>
            <person name="Pangalinan J."/>
            <person name="Salamov A.A."/>
            <person name="Simmons B.A."/>
            <person name="Magnuson J.K."/>
            <person name="Chen J."/>
            <person name="Drula E."/>
            <person name="Henrissat B."/>
            <person name="Wiebenga A."/>
            <person name="Lubbers R.J."/>
            <person name="Gomes A.C."/>
            <person name="Makela M.R."/>
            <person name="Stajich J."/>
            <person name="Grigoriev I.V."/>
            <person name="Mortensen U.H."/>
            <person name="De vries R.P."/>
            <person name="Baker S.E."/>
            <person name="Andersen M.R."/>
        </authorList>
    </citation>
    <scope>NUCLEOTIDE SEQUENCE [LARGE SCALE GENOMIC DNA]</scope>
    <source>
        <strain evidence="12 13">CBS 600.67</strain>
    </source>
</reference>
<comment type="pathway">
    <text evidence="2">Glycan metabolism; cellulose degradation.</text>
</comment>
<gene>
    <name evidence="12" type="ORF">BDW59DRAFT_158277</name>
</gene>
<dbReference type="InterPro" id="IPR026891">
    <property type="entry name" value="Fn3-like"/>
</dbReference>
<keyword evidence="5 12" id="KW-0378">Hydrolase</keyword>
<dbReference type="SUPFAM" id="SSF51445">
    <property type="entry name" value="(Trans)glycosidases"/>
    <property type="match status" value="1"/>
</dbReference>
<dbReference type="Gene3D" id="2.60.120.380">
    <property type="match status" value="1"/>
</dbReference>
<keyword evidence="8" id="KW-0119">Carbohydrate metabolism</keyword>
<evidence type="ECO:0000259" key="11">
    <source>
        <dbReference type="SMART" id="SM01217"/>
    </source>
</evidence>
<dbReference type="Proteomes" id="UP001610335">
    <property type="component" value="Unassembled WGS sequence"/>
</dbReference>
<dbReference type="InterPro" id="IPR050288">
    <property type="entry name" value="Cellulose_deg_GH3"/>
</dbReference>
<comment type="caution">
    <text evidence="12">The sequence shown here is derived from an EMBL/GenBank/DDBJ whole genome shotgun (WGS) entry which is preliminary data.</text>
</comment>
<dbReference type="PANTHER" id="PTHR42715:SF10">
    <property type="entry name" value="BETA-GLUCOSIDASE"/>
    <property type="match status" value="1"/>
</dbReference>
<sequence length="264" mass="29675">MGATFDVPIHRVGNLLGDEGRREDVQVALAPTVCIQRFPLIGRGFEAFTEDLVLSGTLAMQYINSGRATQRRQVARRQEQDLVILITNEKPGAPFGPPGAGGVRLGGQEVRKEDQAIYDAVKLAKAVDIPILITGLSTDYEYETSDRTSLLLPRRENEMIQRVCEANLNTVVIIQAGMPIEMPWIKSVNALIYAWYGGQETGHAITDRSEVVQIYIFDLACSVQRPRKELKAFKKTWLRKGEKKTCQTTLDRYALSFWSEEYSH</sequence>